<dbReference type="AlphaFoldDB" id="A0AAX0QUZ8"/>
<organism evidence="1 3">
    <name type="scientific">Staphylococcus delphini</name>
    <dbReference type="NCBI Taxonomy" id="53344"/>
    <lineage>
        <taxon>Bacteria</taxon>
        <taxon>Bacillati</taxon>
        <taxon>Bacillota</taxon>
        <taxon>Bacilli</taxon>
        <taxon>Bacillales</taxon>
        <taxon>Staphylococcaceae</taxon>
        <taxon>Staphylococcus</taxon>
        <taxon>Staphylococcus intermedius group</taxon>
    </lineage>
</organism>
<comment type="caution">
    <text evidence="1">The sequence shown here is derived from an EMBL/GenBank/DDBJ whole genome shotgun (WGS) entry which is preliminary data.</text>
</comment>
<dbReference type="RefSeq" id="WP_096597494.1">
    <property type="nucleotide sequence ID" value="NZ_LR134263.1"/>
</dbReference>
<accession>A0AAX0QUZ8</accession>
<gene>
    <name evidence="1" type="ORF">B5C07_08040</name>
    <name evidence="2" type="ORF">CDL68_01385</name>
</gene>
<reference evidence="1 3" key="1">
    <citation type="journal article" date="2017" name="PLoS ONE">
        <title>Development of a real-time PCR for detection of Staphylococcus pseudintermedius using a novel automated comparison of whole-genome sequences.</title>
        <authorList>
            <person name="Verstappen K.M."/>
            <person name="Huijbregts L."/>
            <person name="Spaninks M."/>
            <person name="Wagenaar J.A."/>
            <person name="Fluit A.C."/>
            <person name="Duim B."/>
        </authorList>
    </citation>
    <scope>NUCLEOTIDE SEQUENCE [LARGE SCALE GENOMIC DNA]</scope>
    <source>
        <strain evidence="1 3">15S02591-1</strain>
    </source>
</reference>
<dbReference type="EMBL" id="MWUR01000010">
    <property type="protein sequence ID" value="PCF50148.1"/>
    <property type="molecule type" value="Genomic_DNA"/>
</dbReference>
<evidence type="ECO:0000313" key="2">
    <source>
        <dbReference type="EMBL" id="RIZ56220.1"/>
    </source>
</evidence>
<dbReference type="Proteomes" id="UP000266198">
    <property type="component" value="Unassembled WGS sequence"/>
</dbReference>
<evidence type="ECO:0008006" key="5">
    <source>
        <dbReference type="Google" id="ProtNLM"/>
    </source>
</evidence>
<dbReference type="EMBL" id="NIPK01000002">
    <property type="protein sequence ID" value="RIZ56220.1"/>
    <property type="molecule type" value="Genomic_DNA"/>
</dbReference>
<evidence type="ECO:0000313" key="4">
    <source>
        <dbReference type="Proteomes" id="UP000266198"/>
    </source>
</evidence>
<name>A0AAX0QUZ8_9STAP</name>
<proteinExistence type="predicted"/>
<keyword evidence="4" id="KW-1185">Reference proteome</keyword>
<reference evidence="2 4" key="2">
    <citation type="submission" date="2017-06" db="EMBL/GenBank/DDBJ databases">
        <title>Identification of a new gene, sdsY, involved in staphylococcal internalization in non-professional phagocytic cells (NPPCs).</title>
        <authorList>
            <person name="Maali Y."/>
            <person name="Martins-Simoes P."/>
            <person name="Trouillet-Assant S."/>
            <person name="Laurent F."/>
            <person name="Diot A."/>
            <person name="Verhoeven P."/>
            <person name="Bouvard D."/>
            <person name="Vandenesch F."/>
            <person name="Bes M."/>
        </authorList>
    </citation>
    <scope>NUCLEOTIDE SEQUENCE [LARGE SCALE GENOMIC DNA]</scope>
    <source>
        <strain evidence="2 4">Heidy</strain>
    </source>
</reference>
<evidence type="ECO:0000313" key="3">
    <source>
        <dbReference type="Proteomes" id="UP000217473"/>
    </source>
</evidence>
<protein>
    <recommendedName>
        <fullName evidence="5">Phage protein</fullName>
    </recommendedName>
</protein>
<sequence>MKLVQNFKIGVNVEIIDINNYLEFAEHYNVPRLSEEYLKNTVFTIVNEEVLYKEFDASDEPFDVKQFELMDEKGYKLALMLDDWALVKAEEEMKNGIKDNYKTR</sequence>
<evidence type="ECO:0000313" key="1">
    <source>
        <dbReference type="EMBL" id="PCF50148.1"/>
    </source>
</evidence>
<dbReference type="Proteomes" id="UP000217473">
    <property type="component" value="Unassembled WGS sequence"/>
</dbReference>